<gene>
    <name evidence="1" type="ORF">BBI10_04180</name>
</gene>
<comment type="caution">
    <text evidence="1">The sequence shown here is derived from an EMBL/GenBank/DDBJ whole genome shotgun (WGS) entry which is preliminary data.</text>
</comment>
<dbReference type="AlphaFoldDB" id="A0A1C2ECN3"/>
<name>A0A1C2ECN3_9PSED</name>
<dbReference type="EMBL" id="MDEN01000053">
    <property type="protein sequence ID" value="OCX24822.1"/>
    <property type="molecule type" value="Genomic_DNA"/>
</dbReference>
<sequence>MYLVEIFLPQRDNEGQELCPDLFSYVREELLERFGGMTAFTRVPVEELWNTPQAGRSHDALVIYEVMVQQLDRPWWESYIADLERCFAQEEMVIRVSKIDVI</sequence>
<dbReference type="OrthoDB" id="8778976at2"/>
<dbReference type="Proteomes" id="UP000095143">
    <property type="component" value="Unassembled WGS sequence"/>
</dbReference>
<proteinExistence type="predicted"/>
<organism evidence="1 2">
    <name type="scientific">Pseudomonas graminis</name>
    <dbReference type="NCBI Taxonomy" id="158627"/>
    <lineage>
        <taxon>Bacteria</taxon>
        <taxon>Pseudomonadati</taxon>
        <taxon>Pseudomonadota</taxon>
        <taxon>Gammaproteobacteria</taxon>
        <taxon>Pseudomonadales</taxon>
        <taxon>Pseudomonadaceae</taxon>
        <taxon>Pseudomonas</taxon>
    </lineage>
</organism>
<dbReference type="RefSeq" id="WP_065987040.1">
    <property type="nucleotide sequence ID" value="NZ_MDEN01000053.1"/>
</dbReference>
<reference evidence="1 2" key="1">
    <citation type="submission" date="2016-08" db="EMBL/GenBank/DDBJ databases">
        <title>Whole genome sequence of Pseudomonas graminis strain UASWS1507, a potential biological control agent for agriculture.</title>
        <authorList>
            <person name="Crovadore J."/>
            <person name="Calmin G."/>
            <person name="Chablais R."/>
            <person name="Cochard B."/>
            <person name="Lefort F."/>
        </authorList>
    </citation>
    <scope>NUCLEOTIDE SEQUENCE [LARGE SCALE GENOMIC DNA]</scope>
    <source>
        <strain evidence="1 2">UASWS1507</strain>
    </source>
</reference>
<accession>A0A1C2ECN3</accession>
<evidence type="ECO:0000313" key="2">
    <source>
        <dbReference type="Proteomes" id="UP000095143"/>
    </source>
</evidence>
<protein>
    <submittedName>
        <fullName evidence="1">Uncharacterized protein</fullName>
    </submittedName>
</protein>
<evidence type="ECO:0000313" key="1">
    <source>
        <dbReference type="EMBL" id="OCX24822.1"/>
    </source>
</evidence>